<evidence type="ECO:0008006" key="4">
    <source>
        <dbReference type="Google" id="ProtNLM"/>
    </source>
</evidence>
<name>A0A139BU10_9PROT</name>
<feature type="transmembrane region" description="Helical" evidence="1">
    <location>
        <begin position="55"/>
        <end position="78"/>
    </location>
</feature>
<protein>
    <recommendedName>
        <fullName evidence="4">Cobalt transport protein</fullName>
    </recommendedName>
</protein>
<evidence type="ECO:0000256" key="1">
    <source>
        <dbReference type="SAM" id="Phobius"/>
    </source>
</evidence>
<reference evidence="2 3" key="2">
    <citation type="submission" date="2016-03" db="EMBL/GenBank/DDBJ databases">
        <title>New uncultured bacterium of the family Gallionellaceae from acid mine drainage: description and reconstruction of genome based on metagenomic analysis of microbial community.</title>
        <authorList>
            <person name="Kadnikov V."/>
            <person name="Ivasenko D."/>
            <person name="Beletsky A."/>
            <person name="Mardanov A."/>
            <person name="Danilova E."/>
            <person name="Pimenov N."/>
            <person name="Karnachuk O."/>
            <person name="Ravin N."/>
        </authorList>
    </citation>
    <scope>NUCLEOTIDE SEQUENCE [LARGE SCALE GENOMIC DNA]</scope>
    <source>
        <strain evidence="2">ShG14-8</strain>
    </source>
</reference>
<sequence length="204" mass="22771">MKFHPAVQILSWCSLVVVMQVLAPGALLVTAGFIFLAALLASPRKFVQLLRRTRWIMLSLLLIYGYSTPGQAVPVWLGTLGPSREGLGDGVLQLTRLVATLAGLAILLERLHRQQLIAGLYTLLAPLRLFGLSRERVAVRLALTLEYAEVAMLRKSDTWQDNLRSLFEPHGETGRQLELVLCRFAIQDAVVLGFVLLMLWETIR</sequence>
<dbReference type="AlphaFoldDB" id="A0A139BU10"/>
<evidence type="ECO:0000313" key="3">
    <source>
        <dbReference type="Proteomes" id="UP000070578"/>
    </source>
</evidence>
<feature type="transmembrane region" description="Helical" evidence="1">
    <location>
        <begin position="21"/>
        <end position="43"/>
    </location>
</feature>
<dbReference type="Proteomes" id="UP000070578">
    <property type="component" value="Unassembled WGS sequence"/>
</dbReference>
<comment type="caution">
    <text evidence="2">The sequence shown here is derived from an EMBL/GenBank/DDBJ whole genome shotgun (WGS) entry which is preliminary data.</text>
</comment>
<keyword evidence="1" id="KW-1133">Transmembrane helix</keyword>
<organism evidence="2 3">
    <name type="scientific">Candidatus Gallionella acididurans</name>
    <dbReference type="NCBI Taxonomy" id="1796491"/>
    <lineage>
        <taxon>Bacteria</taxon>
        <taxon>Pseudomonadati</taxon>
        <taxon>Pseudomonadota</taxon>
        <taxon>Betaproteobacteria</taxon>
        <taxon>Nitrosomonadales</taxon>
        <taxon>Gallionellaceae</taxon>
        <taxon>Gallionella</taxon>
    </lineage>
</organism>
<accession>A0A139BU10</accession>
<reference evidence="2 3" key="1">
    <citation type="submission" date="2016-02" db="EMBL/GenBank/DDBJ databases">
        <authorList>
            <person name="Wen L."/>
            <person name="He K."/>
            <person name="Yang H."/>
        </authorList>
    </citation>
    <scope>NUCLEOTIDE SEQUENCE [LARGE SCALE GENOMIC DNA]</scope>
    <source>
        <strain evidence="2">ShG14-8</strain>
    </source>
</reference>
<keyword evidence="1" id="KW-0812">Transmembrane</keyword>
<gene>
    <name evidence="2" type="ORF">AWT59_1436</name>
</gene>
<proteinExistence type="predicted"/>
<evidence type="ECO:0000313" key="2">
    <source>
        <dbReference type="EMBL" id="KXS32456.1"/>
    </source>
</evidence>
<dbReference type="EMBL" id="LSLI01000029">
    <property type="protein sequence ID" value="KXS32456.1"/>
    <property type="molecule type" value="Genomic_DNA"/>
</dbReference>
<feature type="transmembrane region" description="Helical" evidence="1">
    <location>
        <begin position="90"/>
        <end position="108"/>
    </location>
</feature>
<keyword evidence="1" id="KW-0472">Membrane</keyword>